<dbReference type="CDD" id="cd00156">
    <property type="entry name" value="REC"/>
    <property type="match status" value="1"/>
</dbReference>
<evidence type="ECO:0000313" key="5">
    <source>
        <dbReference type="Proteomes" id="UP001055804"/>
    </source>
</evidence>
<organism evidence="4 5">
    <name type="scientific">Futiania mangrovi</name>
    <dbReference type="NCBI Taxonomy" id="2959716"/>
    <lineage>
        <taxon>Bacteria</taxon>
        <taxon>Pseudomonadati</taxon>
        <taxon>Pseudomonadota</taxon>
        <taxon>Alphaproteobacteria</taxon>
        <taxon>Futianiales</taxon>
        <taxon>Futianiaceae</taxon>
        <taxon>Futiania</taxon>
    </lineage>
</organism>
<protein>
    <submittedName>
        <fullName evidence="4">Response regulator</fullName>
    </submittedName>
</protein>
<dbReference type="Gene3D" id="3.40.50.2300">
    <property type="match status" value="1"/>
</dbReference>
<dbReference type="EMBL" id="JAMZFT010000001">
    <property type="protein sequence ID" value="MCP1335552.1"/>
    <property type="molecule type" value="Genomic_DNA"/>
</dbReference>
<keyword evidence="1 2" id="KW-0597">Phosphoprotein</keyword>
<dbReference type="PANTHER" id="PTHR44591:SF23">
    <property type="entry name" value="CHEY SUBFAMILY"/>
    <property type="match status" value="1"/>
</dbReference>
<name>A0A9J6PCM4_9PROT</name>
<comment type="caution">
    <text evidence="4">The sequence shown here is derived from an EMBL/GenBank/DDBJ whole genome shotgun (WGS) entry which is preliminary data.</text>
</comment>
<sequence>MKGSVLIVDDDSLVRATLRLFLEGDRWEVIDARNGKQALDQLRARAFDAIVTDLMMPEMEGIETILKIRQSGIKAPILVISGGFSVRQAPDGSGVADLLRMSRELGATETLAKPFKAAEFLERINRLTGVAAS</sequence>
<evidence type="ECO:0000256" key="1">
    <source>
        <dbReference type="ARBA" id="ARBA00022553"/>
    </source>
</evidence>
<keyword evidence="5" id="KW-1185">Reference proteome</keyword>
<accession>A0A9J6PCM4</accession>
<evidence type="ECO:0000313" key="4">
    <source>
        <dbReference type="EMBL" id="MCP1335552.1"/>
    </source>
</evidence>
<evidence type="ECO:0000256" key="2">
    <source>
        <dbReference type="PROSITE-ProRule" id="PRU00169"/>
    </source>
</evidence>
<dbReference type="Pfam" id="PF00072">
    <property type="entry name" value="Response_reg"/>
    <property type="match status" value="1"/>
</dbReference>
<dbReference type="Proteomes" id="UP001055804">
    <property type="component" value="Unassembled WGS sequence"/>
</dbReference>
<dbReference type="GO" id="GO:0000160">
    <property type="term" value="P:phosphorelay signal transduction system"/>
    <property type="evidence" value="ECO:0007669"/>
    <property type="project" value="InterPro"/>
</dbReference>
<feature type="domain" description="Response regulatory" evidence="3">
    <location>
        <begin position="4"/>
        <end position="128"/>
    </location>
</feature>
<dbReference type="AlphaFoldDB" id="A0A9J6PCM4"/>
<gene>
    <name evidence="4" type="ORF">NJQ99_03935</name>
</gene>
<dbReference type="PANTHER" id="PTHR44591">
    <property type="entry name" value="STRESS RESPONSE REGULATOR PROTEIN 1"/>
    <property type="match status" value="1"/>
</dbReference>
<dbReference type="SMART" id="SM00448">
    <property type="entry name" value="REC"/>
    <property type="match status" value="1"/>
</dbReference>
<dbReference type="SUPFAM" id="SSF52172">
    <property type="entry name" value="CheY-like"/>
    <property type="match status" value="1"/>
</dbReference>
<dbReference type="InterPro" id="IPR001789">
    <property type="entry name" value="Sig_transdc_resp-reg_receiver"/>
</dbReference>
<proteinExistence type="predicted"/>
<feature type="modified residue" description="4-aspartylphosphate" evidence="2">
    <location>
        <position position="53"/>
    </location>
</feature>
<dbReference type="RefSeq" id="WP_269331493.1">
    <property type="nucleotide sequence ID" value="NZ_JAMZFT010000001.1"/>
</dbReference>
<dbReference type="PROSITE" id="PS50110">
    <property type="entry name" value="RESPONSE_REGULATORY"/>
    <property type="match status" value="1"/>
</dbReference>
<evidence type="ECO:0000259" key="3">
    <source>
        <dbReference type="PROSITE" id="PS50110"/>
    </source>
</evidence>
<reference evidence="4" key="1">
    <citation type="submission" date="2022-06" db="EMBL/GenBank/DDBJ databases">
        <title>Isolation and Genomics of Futiania mangrovii gen. nov., sp. nov., a Rare and Metabolically-versatile member in the Class Alphaproteobacteria.</title>
        <authorList>
            <person name="Liu L."/>
            <person name="Huang W.-C."/>
            <person name="Pan J."/>
            <person name="Li J."/>
            <person name="Huang Y."/>
            <person name="Du H."/>
            <person name="Liu Y."/>
            <person name="Li M."/>
        </authorList>
    </citation>
    <scope>NUCLEOTIDE SEQUENCE</scope>
    <source>
        <strain evidence="4">FT118</strain>
    </source>
</reference>
<dbReference type="InterPro" id="IPR011006">
    <property type="entry name" value="CheY-like_superfamily"/>
</dbReference>
<dbReference type="InterPro" id="IPR050595">
    <property type="entry name" value="Bact_response_regulator"/>
</dbReference>